<gene>
    <name evidence="7" type="ORF">HDU87_001259</name>
</gene>
<feature type="transmembrane region" description="Helical" evidence="5">
    <location>
        <begin position="314"/>
        <end position="339"/>
    </location>
</feature>
<feature type="transmembrane region" description="Helical" evidence="5">
    <location>
        <begin position="244"/>
        <end position="267"/>
    </location>
</feature>
<keyword evidence="8" id="KW-1185">Reference proteome</keyword>
<dbReference type="PANTHER" id="PTHR31419:SF1">
    <property type="entry name" value="PROTEIN PIN-LIKES 6"/>
    <property type="match status" value="1"/>
</dbReference>
<keyword evidence="4 5" id="KW-0472">Membrane</keyword>
<name>A0AAD5XLX6_9FUNG</name>
<keyword evidence="2 5" id="KW-0812">Transmembrane</keyword>
<reference evidence="7" key="1">
    <citation type="submission" date="2020-05" db="EMBL/GenBank/DDBJ databases">
        <title>Phylogenomic resolution of chytrid fungi.</title>
        <authorList>
            <person name="Stajich J.E."/>
            <person name="Amses K."/>
            <person name="Simmons R."/>
            <person name="Seto K."/>
            <person name="Myers J."/>
            <person name="Bonds A."/>
            <person name="Quandt C.A."/>
            <person name="Barry K."/>
            <person name="Liu P."/>
            <person name="Grigoriev I."/>
            <person name="Longcore J.E."/>
            <person name="James T.Y."/>
        </authorList>
    </citation>
    <scope>NUCLEOTIDE SEQUENCE</scope>
    <source>
        <strain evidence="7">JEL0379</strain>
    </source>
</reference>
<dbReference type="InterPro" id="IPR039305">
    <property type="entry name" value="PILS2/6"/>
</dbReference>
<proteinExistence type="predicted"/>
<accession>A0AAD5XLX6</accession>
<evidence type="ECO:0000256" key="4">
    <source>
        <dbReference type="ARBA" id="ARBA00023136"/>
    </source>
</evidence>
<evidence type="ECO:0000256" key="3">
    <source>
        <dbReference type="ARBA" id="ARBA00022989"/>
    </source>
</evidence>
<dbReference type="PANTHER" id="PTHR31419">
    <property type="entry name" value="PROTEIN PIN-LIKES 2"/>
    <property type="match status" value="1"/>
</dbReference>
<dbReference type="EMBL" id="JADGJQ010000127">
    <property type="protein sequence ID" value="KAJ3168088.1"/>
    <property type="molecule type" value="Genomic_DNA"/>
</dbReference>
<comment type="subcellular location">
    <subcellularLocation>
        <location evidence="1">Membrane</location>
        <topology evidence="1">Multi-pass membrane protein</topology>
    </subcellularLocation>
</comment>
<dbReference type="GO" id="GO:0055085">
    <property type="term" value="P:transmembrane transport"/>
    <property type="evidence" value="ECO:0007669"/>
    <property type="project" value="InterPro"/>
</dbReference>
<feature type="signal peptide" evidence="6">
    <location>
        <begin position="1"/>
        <end position="17"/>
    </location>
</feature>
<sequence>MALFFTLFSHVFRWSIGYRLLDAPVEKTVPGEAASDMEANAGAPGSGEAVPDTIQATSRMTDASHDEELRPFARNDSFISLTSIRSGTSLSRQLPAVPDDLAAPVTRRKSDTGVHRRVSVVEDTEGLPLIQRDGGKPLKDDFSVAPPSPGLPAYENSSRGSPFKRFVDKVCDFMNPPFASAILALFVGFQPSFQAFFFRTAGSSIGASLTQVGQTSIPFQLIQLGGRLQRGPIRDATTTLPNRAIAFVVFCRLFLGPVIGLAFVGLLKAAHIAPSDPMLVFVLLMESSTPPALNLAVMAELHGKGEKDMANLLFWSYAVAVPGAVLTVLLYLVVIPSLVQQ</sequence>
<dbReference type="InterPro" id="IPR004776">
    <property type="entry name" value="Mem_transp_PIN-like"/>
</dbReference>
<evidence type="ECO:0000313" key="8">
    <source>
        <dbReference type="Proteomes" id="UP001212152"/>
    </source>
</evidence>
<organism evidence="7 8">
    <name type="scientific">Geranomyces variabilis</name>
    <dbReference type="NCBI Taxonomy" id="109894"/>
    <lineage>
        <taxon>Eukaryota</taxon>
        <taxon>Fungi</taxon>
        <taxon>Fungi incertae sedis</taxon>
        <taxon>Chytridiomycota</taxon>
        <taxon>Chytridiomycota incertae sedis</taxon>
        <taxon>Chytridiomycetes</taxon>
        <taxon>Spizellomycetales</taxon>
        <taxon>Powellomycetaceae</taxon>
        <taxon>Geranomyces</taxon>
    </lineage>
</organism>
<feature type="transmembrane region" description="Helical" evidence="5">
    <location>
        <begin position="279"/>
        <end position="299"/>
    </location>
</feature>
<evidence type="ECO:0000256" key="1">
    <source>
        <dbReference type="ARBA" id="ARBA00004141"/>
    </source>
</evidence>
<dbReference type="Proteomes" id="UP001212152">
    <property type="component" value="Unassembled WGS sequence"/>
</dbReference>
<comment type="caution">
    <text evidence="7">The sequence shown here is derived from an EMBL/GenBank/DDBJ whole genome shotgun (WGS) entry which is preliminary data.</text>
</comment>
<evidence type="ECO:0000313" key="7">
    <source>
        <dbReference type="EMBL" id="KAJ3168088.1"/>
    </source>
</evidence>
<dbReference type="Pfam" id="PF03547">
    <property type="entry name" value="Mem_trans"/>
    <property type="match status" value="1"/>
</dbReference>
<keyword evidence="6" id="KW-0732">Signal</keyword>
<feature type="chain" id="PRO_5042143449" evidence="6">
    <location>
        <begin position="18"/>
        <end position="341"/>
    </location>
</feature>
<evidence type="ECO:0000256" key="6">
    <source>
        <dbReference type="SAM" id="SignalP"/>
    </source>
</evidence>
<dbReference type="GO" id="GO:0016020">
    <property type="term" value="C:membrane"/>
    <property type="evidence" value="ECO:0007669"/>
    <property type="project" value="UniProtKB-SubCell"/>
</dbReference>
<evidence type="ECO:0000256" key="2">
    <source>
        <dbReference type="ARBA" id="ARBA00022692"/>
    </source>
</evidence>
<protein>
    <submittedName>
        <fullName evidence="7">Uncharacterized protein</fullName>
    </submittedName>
</protein>
<evidence type="ECO:0000256" key="5">
    <source>
        <dbReference type="SAM" id="Phobius"/>
    </source>
</evidence>
<keyword evidence="3 5" id="KW-1133">Transmembrane helix</keyword>
<dbReference type="AlphaFoldDB" id="A0AAD5XLX6"/>